<organism evidence="3">
    <name type="scientific">Sarcoptes scabiei</name>
    <name type="common">Itch mite</name>
    <name type="synonym">Acarus scabiei</name>
    <dbReference type="NCBI Taxonomy" id="52283"/>
    <lineage>
        <taxon>Eukaryota</taxon>
        <taxon>Metazoa</taxon>
        <taxon>Ecdysozoa</taxon>
        <taxon>Arthropoda</taxon>
        <taxon>Chelicerata</taxon>
        <taxon>Arachnida</taxon>
        <taxon>Acari</taxon>
        <taxon>Acariformes</taxon>
        <taxon>Sarcoptiformes</taxon>
        <taxon>Astigmata</taxon>
        <taxon>Psoroptidia</taxon>
        <taxon>Sarcoptoidea</taxon>
        <taxon>Sarcoptidae</taxon>
        <taxon>Sarcoptinae</taxon>
        <taxon>Sarcoptes</taxon>
    </lineage>
</organism>
<feature type="region of interest" description="Disordered" evidence="1">
    <location>
        <begin position="113"/>
        <end position="133"/>
    </location>
</feature>
<evidence type="ECO:0000256" key="2">
    <source>
        <dbReference type="SAM" id="Phobius"/>
    </source>
</evidence>
<reference evidence="4" key="3">
    <citation type="submission" date="2022-06" db="UniProtKB">
        <authorList>
            <consortium name="EnsemblMetazoa"/>
        </authorList>
    </citation>
    <scope>IDENTIFICATION</scope>
</reference>
<dbReference type="EMBL" id="WVUK01000056">
    <property type="protein sequence ID" value="KAF7493011.1"/>
    <property type="molecule type" value="Genomic_DNA"/>
</dbReference>
<gene>
    <name evidence="3" type="ORF">SSS_1907</name>
</gene>
<dbReference type="OrthoDB" id="6516006at2759"/>
<evidence type="ECO:0000256" key="1">
    <source>
        <dbReference type="SAM" id="MobiDB-lite"/>
    </source>
</evidence>
<reference evidence="5" key="1">
    <citation type="journal article" date="2020" name="PLoS Negl. Trop. Dis.">
        <title>High-quality nuclear genome for Sarcoptes scabiei-A critical resource for a neglected parasite.</title>
        <authorList>
            <person name="Korhonen P.K."/>
            <person name="Gasser R.B."/>
            <person name="Ma G."/>
            <person name="Wang T."/>
            <person name="Stroehlein A.J."/>
            <person name="Young N.D."/>
            <person name="Ang C.S."/>
            <person name="Fernando D.D."/>
            <person name="Lu H.C."/>
            <person name="Taylor S."/>
            <person name="Reynolds S.L."/>
            <person name="Mofiz E."/>
            <person name="Najaraj S.H."/>
            <person name="Gowda H."/>
            <person name="Madugundu A."/>
            <person name="Renuse S."/>
            <person name="Holt D."/>
            <person name="Pandey A."/>
            <person name="Papenfuss A.T."/>
            <person name="Fischer K."/>
        </authorList>
    </citation>
    <scope>NUCLEOTIDE SEQUENCE [LARGE SCALE GENOMIC DNA]</scope>
</reference>
<evidence type="ECO:0000313" key="5">
    <source>
        <dbReference type="Proteomes" id="UP000070412"/>
    </source>
</evidence>
<dbReference type="Proteomes" id="UP000070412">
    <property type="component" value="Unassembled WGS sequence"/>
</dbReference>
<feature type="compositionally biased region" description="Polar residues" evidence="1">
    <location>
        <begin position="472"/>
        <end position="524"/>
    </location>
</feature>
<feature type="transmembrane region" description="Helical" evidence="2">
    <location>
        <begin position="21"/>
        <end position="38"/>
    </location>
</feature>
<dbReference type="AlphaFoldDB" id="A0A834RCJ3"/>
<dbReference type="EnsemblMetazoa" id="SSS_1907s_mrna">
    <property type="protein sequence ID" value="KAF7493011.1"/>
    <property type="gene ID" value="SSS_1907"/>
</dbReference>
<keyword evidence="2" id="KW-0812">Transmembrane</keyword>
<evidence type="ECO:0000313" key="4">
    <source>
        <dbReference type="EnsemblMetazoa" id="KAF7493011.1"/>
    </source>
</evidence>
<proteinExistence type="predicted"/>
<evidence type="ECO:0000313" key="3">
    <source>
        <dbReference type="EMBL" id="KAF7493011.1"/>
    </source>
</evidence>
<sequence>MITKEKKVRKMRLFLAYIDKMRTMTIILASLIYLEFGIKNQDIFVVGGGGISNIESKVPFWMEQQQKNIDQSDQDRSRNLRIENDLKDRLQTHFDTLIKRQTSNLIASALINNNNEDQHNNNENEQNNDGYHRFNNNDMVDYITLNRDNETANEFNFDTIKPKTNHLMDYNRTGIGEKTFNTISQETMDVDREKTLSNMLENIMNDDSDVNGDGRIRIAIKSKRKFEFMPTHYDRIEHRNNGIEEKGIIENGKKMPRMIEIVSDTMPLRLHFRSQSAAIDVSQSHMSPPMKPIEDTMSIDQPYLLSHRAYKPIIQEVNEVIQPFRTIVQQVKPVIEDIRTIVPQDDDINHRHQRQIFSNNMMSMDKVQQIKEDFVASKPIALQANDSRGKSKPFETKFNQIMPTIIMMKMFNQSKNRNSNDSSMDRFRRQPQLFSPSFDGDFPFEQVRTSETILNPIRKMSNTLERSDSNDSHNQSHQSKPLINESIQNKLFQKRSQSIENRSNNIEETDTIRNNPNQGAVSSNERLVTKYESGSSVKQFDPIENSLETSGSVPFSMAKTTSRSSALFDDNHFDSMLNKNNADNMINNELMIDDENEHHRQLHHHHQHFHDHLGPMMNGGGITSSGLMSMNDYLLPRRFHPKRFYYPIDNYFFSSSPVSFSKRSPYHHLHHHHHHHHRNGSLMNRLLSSILI</sequence>
<protein>
    <submittedName>
        <fullName evidence="3 4">Uncharacterized protein</fullName>
    </submittedName>
</protein>
<feature type="region of interest" description="Disordered" evidence="1">
    <location>
        <begin position="463"/>
        <end position="524"/>
    </location>
</feature>
<name>A0A834RCJ3_SARSC</name>
<accession>A0A834RCJ3</accession>
<reference evidence="3" key="2">
    <citation type="submission" date="2020-01" db="EMBL/GenBank/DDBJ databases">
        <authorList>
            <person name="Korhonen P.K.K."/>
            <person name="Guangxu M.G."/>
            <person name="Wang T.W."/>
            <person name="Stroehlein A.J.S."/>
            <person name="Young N.D."/>
            <person name="Ang C.-S.A."/>
            <person name="Fernando D.W.F."/>
            <person name="Lu H.L."/>
            <person name="Taylor S.T."/>
            <person name="Ehtesham M.E.M."/>
            <person name="Najaraj S.H.N."/>
            <person name="Harsha G.H.G."/>
            <person name="Madugundu A.M."/>
            <person name="Renuse S.R."/>
            <person name="Holt D.H."/>
            <person name="Pandey A.P."/>
            <person name="Papenfuss A.P."/>
            <person name="Gasser R.B.G."/>
            <person name="Fischer K.F."/>
        </authorList>
    </citation>
    <scope>NUCLEOTIDE SEQUENCE</scope>
    <source>
        <strain evidence="3">SSS_KF_BRIS2020</strain>
    </source>
</reference>
<keyword evidence="5" id="KW-1185">Reference proteome</keyword>
<keyword evidence="2" id="KW-0472">Membrane</keyword>
<keyword evidence="2" id="KW-1133">Transmembrane helix</keyword>